<dbReference type="GO" id="GO:0003824">
    <property type="term" value="F:catalytic activity"/>
    <property type="evidence" value="ECO:0007669"/>
    <property type="project" value="InterPro"/>
</dbReference>
<dbReference type="InterPro" id="IPR006638">
    <property type="entry name" value="Elp3/MiaA/NifB-like_rSAM"/>
</dbReference>
<dbReference type="PANTHER" id="PTHR43432">
    <property type="entry name" value="SLR0285 PROTEIN"/>
    <property type="match status" value="1"/>
</dbReference>
<dbReference type="PANTHER" id="PTHR43432:SF3">
    <property type="entry name" value="SLR0285 PROTEIN"/>
    <property type="match status" value="1"/>
</dbReference>
<dbReference type="InterPro" id="IPR007197">
    <property type="entry name" value="rSAM"/>
</dbReference>
<dbReference type="KEGG" id="epl:P4G45_12865"/>
<feature type="compositionally biased region" description="Polar residues" evidence="4">
    <location>
        <begin position="333"/>
        <end position="343"/>
    </location>
</feature>
<evidence type="ECO:0000256" key="3">
    <source>
        <dbReference type="ARBA" id="ARBA00023014"/>
    </source>
</evidence>
<dbReference type="PROSITE" id="PS51918">
    <property type="entry name" value="RADICAL_SAM"/>
    <property type="match status" value="1"/>
</dbReference>
<dbReference type="InterPro" id="IPR058240">
    <property type="entry name" value="rSAM_sf"/>
</dbReference>
<dbReference type="SMART" id="SM00729">
    <property type="entry name" value="Elp3"/>
    <property type="match status" value="1"/>
</dbReference>
<keyword evidence="2" id="KW-0408">Iron</keyword>
<dbReference type="InterPro" id="IPR040086">
    <property type="entry name" value="MJ0683-like"/>
</dbReference>
<evidence type="ECO:0000256" key="2">
    <source>
        <dbReference type="ARBA" id="ARBA00023004"/>
    </source>
</evidence>
<dbReference type="Pfam" id="PF04055">
    <property type="entry name" value="Radical_SAM"/>
    <property type="match status" value="1"/>
</dbReference>
<dbReference type="SFLD" id="SFLDS00029">
    <property type="entry name" value="Radical_SAM"/>
    <property type="match status" value="1"/>
</dbReference>
<dbReference type="GO" id="GO:0051536">
    <property type="term" value="F:iron-sulfur cluster binding"/>
    <property type="evidence" value="ECO:0007669"/>
    <property type="project" value="UniProtKB-KW"/>
</dbReference>
<gene>
    <name evidence="6" type="ORF">P4G45_12865</name>
</gene>
<organism evidence="6">
    <name type="scientific">Edaphobacter paludis</name>
    <dbReference type="NCBI Taxonomy" id="3035702"/>
    <lineage>
        <taxon>Bacteria</taxon>
        <taxon>Pseudomonadati</taxon>
        <taxon>Acidobacteriota</taxon>
        <taxon>Terriglobia</taxon>
        <taxon>Terriglobales</taxon>
        <taxon>Acidobacteriaceae</taxon>
        <taxon>Edaphobacter</taxon>
    </lineage>
</organism>
<evidence type="ECO:0000259" key="5">
    <source>
        <dbReference type="PROSITE" id="PS51918"/>
    </source>
</evidence>
<evidence type="ECO:0000256" key="1">
    <source>
        <dbReference type="ARBA" id="ARBA00022723"/>
    </source>
</evidence>
<name>A0AAU7CWA0_9BACT</name>
<dbReference type="Gene3D" id="3.80.30.30">
    <property type="match status" value="1"/>
</dbReference>
<dbReference type="RefSeq" id="WP_348266881.1">
    <property type="nucleotide sequence ID" value="NZ_CP121194.1"/>
</dbReference>
<dbReference type="GO" id="GO:0046872">
    <property type="term" value="F:metal ion binding"/>
    <property type="evidence" value="ECO:0007669"/>
    <property type="project" value="UniProtKB-KW"/>
</dbReference>
<reference evidence="6" key="1">
    <citation type="submission" date="2023-03" db="EMBL/GenBank/DDBJ databases">
        <title>Edaphobacter sp.</title>
        <authorList>
            <person name="Huber K.J."/>
            <person name="Papendorf J."/>
            <person name="Pilke C."/>
            <person name="Bunk B."/>
            <person name="Sproeer C."/>
            <person name="Pester M."/>
        </authorList>
    </citation>
    <scope>NUCLEOTIDE SEQUENCE</scope>
    <source>
        <strain evidence="6">DSM 109919</strain>
    </source>
</reference>
<sequence>MAKTNNTEPLFPILPQPTGIARLASHAEHADDGHLIEFKSLEVRSILNKSVSKRLRWISWSINPYRGCEFGCKYCYARYTHEFLELRDPLAFERLIFLKQNAAWLLEQELRKIDPTDEIALGTATDPYQPIERRARITRSLLEVFARRRGHHLGIVTKSTLITRDIDLLTEIAKYNTLTLHITITTPNTELARLLEPRAPRPDLRFQTVQRLREAGLRTGILCCPLLPGITDTQEALNEMARRAAAADASFLAANPLFLKPCSRPTYLSFVREHFPSLVADYARRFDHADFAAPPYRQKLALMVEQARRLHGLSQRPLDVLPGDNARRPAKSSKPTVQQKLFA</sequence>
<keyword evidence="1" id="KW-0479">Metal-binding</keyword>
<protein>
    <submittedName>
        <fullName evidence="6">Radical SAM protein</fullName>
    </submittedName>
</protein>
<keyword evidence="3" id="KW-0411">Iron-sulfur</keyword>
<dbReference type="CDD" id="cd01335">
    <property type="entry name" value="Radical_SAM"/>
    <property type="match status" value="1"/>
</dbReference>
<evidence type="ECO:0000313" key="6">
    <source>
        <dbReference type="EMBL" id="XBH09371.1"/>
    </source>
</evidence>
<feature type="region of interest" description="Disordered" evidence="4">
    <location>
        <begin position="315"/>
        <end position="343"/>
    </location>
</feature>
<accession>A0AAU7CWA0</accession>
<feature type="domain" description="Radical SAM core" evidence="5">
    <location>
        <begin position="54"/>
        <end position="314"/>
    </location>
</feature>
<evidence type="ECO:0000256" key="4">
    <source>
        <dbReference type="SAM" id="MobiDB-lite"/>
    </source>
</evidence>
<proteinExistence type="predicted"/>
<dbReference type="EMBL" id="CP121194">
    <property type="protein sequence ID" value="XBH09371.1"/>
    <property type="molecule type" value="Genomic_DNA"/>
</dbReference>
<dbReference type="AlphaFoldDB" id="A0AAU7CWA0"/>
<dbReference type="SFLD" id="SFLDG01084">
    <property type="entry name" value="Uncharacterised_Radical_SAM_Su"/>
    <property type="match status" value="1"/>
</dbReference>
<dbReference type="SUPFAM" id="SSF102114">
    <property type="entry name" value="Radical SAM enzymes"/>
    <property type="match status" value="1"/>
</dbReference>